<keyword evidence="2" id="KW-1185">Reference proteome</keyword>
<accession>A0ABY1NPX8</accession>
<name>A0ABY1NPX8_9RHOB</name>
<gene>
    <name evidence="1" type="ORF">SAMN06265373_102693</name>
</gene>
<comment type="caution">
    <text evidence="1">The sequence shown here is derived from an EMBL/GenBank/DDBJ whole genome shotgun (WGS) entry which is preliminary data.</text>
</comment>
<evidence type="ECO:0000313" key="1">
    <source>
        <dbReference type="EMBL" id="SMP14555.1"/>
    </source>
</evidence>
<protein>
    <recommendedName>
        <fullName evidence="3">Single-strand binding protein family protein</fullName>
    </recommendedName>
</protein>
<sequence>MQPYFLNFHVKGEIAHTLLLSEPEPRLLIDISARAATEAEAPGFRYPRRVCFTVTNKDLIARFRDTVSPGDVIEATGTFDQTGYVPHTQGHIDTTFELLDFVRSEASGKLEHDGRVFQPDTTARPS</sequence>
<organism evidence="1 2">
    <name type="scientific">Shimia sagamensis</name>
    <dbReference type="NCBI Taxonomy" id="1566352"/>
    <lineage>
        <taxon>Bacteria</taxon>
        <taxon>Pseudomonadati</taxon>
        <taxon>Pseudomonadota</taxon>
        <taxon>Alphaproteobacteria</taxon>
        <taxon>Rhodobacterales</taxon>
        <taxon>Roseobacteraceae</taxon>
    </lineage>
</organism>
<evidence type="ECO:0000313" key="2">
    <source>
        <dbReference type="Proteomes" id="UP001157961"/>
    </source>
</evidence>
<evidence type="ECO:0008006" key="3">
    <source>
        <dbReference type="Google" id="ProtNLM"/>
    </source>
</evidence>
<dbReference type="Proteomes" id="UP001157961">
    <property type="component" value="Unassembled WGS sequence"/>
</dbReference>
<dbReference type="EMBL" id="FXTY01000002">
    <property type="protein sequence ID" value="SMP14555.1"/>
    <property type="molecule type" value="Genomic_DNA"/>
</dbReference>
<reference evidence="1 2" key="1">
    <citation type="submission" date="2017-05" db="EMBL/GenBank/DDBJ databases">
        <authorList>
            <person name="Varghese N."/>
            <person name="Submissions S."/>
        </authorList>
    </citation>
    <scope>NUCLEOTIDE SEQUENCE [LARGE SCALE GENOMIC DNA]</scope>
    <source>
        <strain evidence="1 2">DSM 29734</strain>
    </source>
</reference>
<proteinExistence type="predicted"/>